<dbReference type="SMART" id="SM00175">
    <property type="entry name" value="RAB"/>
    <property type="match status" value="1"/>
</dbReference>
<dbReference type="InterPro" id="IPR050227">
    <property type="entry name" value="Rab"/>
</dbReference>
<dbReference type="InterPro" id="IPR001806">
    <property type="entry name" value="Small_GTPase"/>
</dbReference>
<evidence type="ECO:0000256" key="1">
    <source>
        <dbReference type="ARBA" id="ARBA00022741"/>
    </source>
</evidence>
<dbReference type="SMART" id="SM00173">
    <property type="entry name" value="RAS"/>
    <property type="match status" value="1"/>
</dbReference>
<name>A0AAU9KE30_9CILI</name>
<reference evidence="3" key="1">
    <citation type="submission" date="2021-09" db="EMBL/GenBank/DDBJ databases">
        <authorList>
            <consortium name="AG Swart"/>
            <person name="Singh M."/>
            <person name="Singh A."/>
            <person name="Seah K."/>
            <person name="Emmerich C."/>
        </authorList>
    </citation>
    <scope>NUCLEOTIDE SEQUENCE</scope>
    <source>
        <strain evidence="3">ATCC30299</strain>
    </source>
</reference>
<keyword evidence="2" id="KW-0342">GTP-binding</keyword>
<dbReference type="EMBL" id="CAJZBQ010000062">
    <property type="protein sequence ID" value="CAG9335517.1"/>
    <property type="molecule type" value="Genomic_DNA"/>
</dbReference>
<proteinExistence type="predicted"/>
<dbReference type="SMART" id="SM00174">
    <property type="entry name" value="RHO"/>
    <property type="match status" value="1"/>
</dbReference>
<dbReference type="AlphaFoldDB" id="A0AAU9KE30"/>
<organism evidence="3 4">
    <name type="scientific">Blepharisma stoltei</name>
    <dbReference type="NCBI Taxonomy" id="1481888"/>
    <lineage>
        <taxon>Eukaryota</taxon>
        <taxon>Sar</taxon>
        <taxon>Alveolata</taxon>
        <taxon>Ciliophora</taxon>
        <taxon>Postciliodesmatophora</taxon>
        <taxon>Heterotrichea</taxon>
        <taxon>Heterotrichida</taxon>
        <taxon>Blepharismidae</taxon>
        <taxon>Blepharisma</taxon>
    </lineage>
</organism>
<keyword evidence="1" id="KW-0547">Nucleotide-binding</keyword>
<sequence length="166" mass="19521">MEHPALKRIIFIGDCQVGKTSIIHRYKQRTFSEPYVPTYGLDFYSLGIERNEEIVHLQIWDSSGSPRFINQIKNYMSNSEIIVVIYDIQNRQSFENTIFWIEKQIDRNMQHKLFIVGNKSDPGAQERVFWEEGSIRAKQYNAFFMEVSSKSGENINHLFQCLAFSI</sequence>
<dbReference type="NCBIfam" id="TIGR00231">
    <property type="entry name" value="small_GTP"/>
    <property type="match status" value="1"/>
</dbReference>
<evidence type="ECO:0000313" key="4">
    <source>
        <dbReference type="Proteomes" id="UP001162131"/>
    </source>
</evidence>
<dbReference type="FunFam" id="3.40.50.300:FF:001447">
    <property type="entry name" value="Ras-related protein Rab-1B"/>
    <property type="match status" value="1"/>
</dbReference>
<accession>A0AAU9KE30</accession>
<dbReference type="Proteomes" id="UP001162131">
    <property type="component" value="Unassembled WGS sequence"/>
</dbReference>
<evidence type="ECO:0000313" key="3">
    <source>
        <dbReference type="EMBL" id="CAG9335517.1"/>
    </source>
</evidence>
<keyword evidence="4" id="KW-1185">Reference proteome</keyword>
<dbReference type="PROSITE" id="PS51421">
    <property type="entry name" value="RAS"/>
    <property type="match status" value="1"/>
</dbReference>
<dbReference type="GO" id="GO:0003924">
    <property type="term" value="F:GTPase activity"/>
    <property type="evidence" value="ECO:0007669"/>
    <property type="project" value="InterPro"/>
</dbReference>
<gene>
    <name evidence="3" type="ORF">BSTOLATCC_MIC63986</name>
</gene>
<dbReference type="PANTHER" id="PTHR47977">
    <property type="entry name" value="RAS-RELATED PROTEIN RAB"/>
    <property type="match status" value="1"/>
</dbReference>
<dbReference type="PRINTS" id="PR00449">
    <property type="entry name" value="RASTRNSFRMNG"/>
</dbReference>
<protein>
    <submittedName>
        <fullName evidence="3">Uncharacterized protein</fullName>
    </submittedName>
</protein>
<dbReference type="InterPro" id="IPR005225">
    <property type="entry name" value="Small_GTP-bd"/>
</dbReference>
<comment type="caution">
    <text evidence="3">The sequence shown here is derived from an EMBL/GenBank/DDBJ whole genome shotgun (WGS) entry which is preliminary data.</text>
</comment>
<dbReference type="PROSITE" id="PS51419">
    <property type="entry name" value="RAB"/>
    <property type="match status" value="1"/>
</dbReference>
<dbReference type="Gene3D" id="3.40.50.300">
    <property type="entry name" value="P-loop containing nucleotide triphosphate hydrolases"/>
    <property type="match status" value="1"/>
</dbReference>
<dbReference type="SUPFAM" id="SSF52540">
    <property type="entry name" value="P-loop containing nucleoside triphosphate hydrolases"/>
    <property type="match status" value="1"/>
</dbReference>
<dbReference type="Pfam" id="PF00071">
    <property type="entry name" value="Ras"/>
    <property type="match status" value="1"/>
</dbReference>
<dbReference type="CDD" id="cd00154">
    <property type="entry name" value="Rab"/>
    <property type="match status" value="1"/>
</dbReference>
<evidence type="ECO:0000256" key="2">
    <source>
        <dbReference type="ARBA" id="ARBA00023134"/>
    </source>
</evidence>
<dbReference type="GO" id="GO:0005525">
    <property type="term" value="F:GTP binding"/>
    <property type="evidence" value="ECO:0007669"/>
    <property type="project" value="UniProtKB-KW"/>
</dbReference>
<dbReference type="InterPro" id="IPR027417">
    <property type="entry name" value="P-loop_NTPase"/>
</dbReference>